<dbReference type="GeneID" id="36960480"/>
<keyword evidence="2 5" id="KW-0689">Ribosomal protein</keyword>
<organism evidence="6">
    <name type="scientific">Acanthoceras zachariasii</name>
    <dbReference type="NCBI Taxonomy" id="451788"/>
    <lineage>
        <taxon>Eukaryota</taxon>
        <taxon>Sar</taxon>
        <taxon>Stramenopiles</taxon>
        <taxon>Ochrophyta</taxon>
        <taxon>Bacillariophyta</taxon>
        <taxon>Coscinodiscophyceae</taxon>
        <taxon>Chaetocerotophycidae</taxon>
        <taxon>Chaetocerotales</taxon>
        <taxon>Acanthocerataceae</taxon>
        <taxon>Acanthoceras</taxon>
    </lineage>
</organism>
<dbReference type="NCBIfam" id="TIGR00012">
    <property type="entry name" value="L29"/>
    <property type="match status" value="1"/>
</dbReference>
<dbReference type="InterPro" id="IPR036049">
    <property type="entry name" value="Ribosomal_uL29_sf"/>
</dbReference>
<protein>
    <recommendedName>
        <fullName evidence="4 5">Large ribosomal subunit protein uL29c</fullName>
    </recommendedName>
</protein>
<sequence length="81" mass="9446">MSLPKFNEITKLSNNEIAENIIKTEKDLFNLKFKQATRQPFKAHEIKYAKRRIAQLKTILSLRLNVLEKNQSSSLSNTIEK</sequence>
<dbReference type="HAMAP" id="MF_00374">
    <property type="entry name" value="Ribosomal_uL29"/>
    <property type="match status" value="1"/>
</dbReference>
<dbReference type="CDD" id="cd00427">
    <property type="entry name" value="Ribosomal_L29_HIP"/>
    <property type="match status" value="1"/>
</dbReference>
<name>A0A2U9NTP3_9STRA</name>
<gene>
    <name evidence="5 6" type="primary">rpl29</name>
</gene>
<dbReference type="RefSeq" id="YP_009497800.1">
    <property type="nucleotide sequence ID" value="NC_038009.1"/>
</dbReference>
<keyword evidence="6" id="KW-0150">Chloroplast</keyword>
<dbReference type="PANTHER" id="PTHR10916:SF0">
    <property type="entry name" value="LARGE RIBOSOMAL SUBUNIT PROTEIN UL29C"/>
    <property type="match status" value="1"/>
</dbReference>
<dbReference type="Gene3D" id="1.10.287.310">
    <property type="match status" value="1"/>
</dbReference>
<accession>A0A2U9NTP3</accession>
<evidence type="ECO:0000256" key="4">
    <source>
        <dbReference type="ARBA" id="ARBA00040028"/>
    </source>
</evidence>
<dbReference type="InterPro" id="IPR050063">
    <property type="entry name" value="Ribosomal_protein_uL29"/>
</dbReference>
<keyword evidence="6" id="KW-0934">Plastid</keyword>
<dbReference type="InterPro" id="IPR001854">
    <property type="entry name" value="Ribosomal_uL29"/>
</dbReference>
<dbReference type="GO" id="GO:0009507">
    <property type="term" value="C:chloroplast"/>
    <property type="evidence" value="ECO:0007669"/>
    <property type="project" value="UniProtKB-SubCell"/>
</dbReference>
<reference evidence="6" key="1">
    <citation type="journal article" date="2018" name="Adv. Bot. Res.">
        <title>Evolution of the Plastid Genomes in Diatoms.</title>
        <authorList>
            <person name="Yu M."/>
            <person name="Ashworth M.P."/>
            <person name="Hajrah N.H."/>
            <person name="Khiyami M.A."/>
            <person name="Sabir M.J."/>
            <person name="Alhebshi A.M."/>
            <person name="Al-Malki A.L."/>
            <person name="Sabir J.S.M."/>
            <person name="Theriot E.C."/>
            <person name="Jansen R.K."/>
        </authorList>
    </citation>
    <scope>NUCLEOTIDE SEQUENCE</scope>
</reference>
<evidence type="ECO:0000256" key="2">
    <source>
        <dbReference type="ARBA" id="ARBA00022980"/>
    </source>
</evidence>
<evidence type="ECO:0000256" key="5">
    <source>
        <dbReference type="HAMAP-Rule" id="MF_00374"/>
    </source>
</evidence>
<dbReference type="AlphaFoldDB" id="A0A2U9NTP3"/>
<comment type="subcellular location">
    <subcellularLocation>
        <location evidence="5">Plastid</location>
        <location evidence="5">Chloroplast</location>
    </subcellularLocation>
</comment>
<evidence type="ECO:0000256" key="1">
    <source>
        <dbReference type="ARBA" id="ARBA00009254"/>
    </source>
</evidence>
<geneLocation type="chloroplast" evidence="6"/>
<dbReference type="GO" id="GO:0022625">
    <property type="term" value="C:cytosolic large ribosomal subunit"/>
    <property type="evidence" value="ECO:0007669"/>
    <property type="project" value="TreeGrafter"/>
</dbReference>
<keyword evidence="3 5" id="KW-0687">Ribonucleoprotein</keyword>
<dbReference type="PANTHER" id="PTHR10916">
    <property type="entry name" value="60S RIBOSOMAL PROTEIN L35/50S RIBOSOMAL PROTEIN L29"/>
    <property type="match status" value="1"/>
</dbReference>
<dbReference type="GO" id="GO:0003735">
    <property type="term" value="F:structural constituent of ribosome"/>
    <property type="evidence" value="ECO:0007669"/>
    <property type="project" value="InterPro"/>
</dbReference>
<evidence type="ECO:0000313" key="6">
    <source>
        <dbReference type="EMBL" id="AWT40513.1"/>
    </source>
</evidence>
<evidence type="ECO:0000256" key="3">
    <source>
        <dbReference type="ARBA" id="ARBA00023274"/>
    </source>
</evidence>
<dbReference type="SUPFAM" id="SSF46561">
    <property type="entry name" value="Ribosomal protein L29 (L29p)"/>
    <property type="match status" value="1"/>
</dbReference>
<proteinExistence type="inferred from homology"/>
<comment type="similarity">
    <text evidence="1 5">Belongs to the universal ribosomal protein uL29 family.</text>
</comment>
<dbReference type="GO" id="GO:0006412">
    <property type="term" value="P:translation"/>
    <property type="evidence" value="ECO:0007669"/>
    <property type="project" value="UniProtKB-UniRule"/>
</dbReference>
<dbReference type="Pfam" id="PF00831">
    <property type="entry name" value="Ribosomal_L29"/>
    <property type="match status" value="1"/>
</dbReference>
<dbReference type="EMBL" id="MG755808">
    <property type="protein sequence ID" value="AWT40513.1"/>
    <property type="molecule type" value="Genomic_DNA"/>
</dbReference>